<keyword evidence="6 11" id="KW-0547">Nucleotide-binding</keyword>
<dbReference type="InterPro" id="IPR028923">
    <property type="entry name" value="SAICAR_synt/ADE2_N"/>
</dbReference>
<comment type="pathway">
    <text evidence="1 11">Purine metabolism; IMP biosynthesis via de novo pathway; 5-amino-1-(5-phospho-D-ribosyl)imidazole-4-carboxamide from 5-amino-1-(5-phospho-D-ribosyl)imidazole-4-carboxylate: step 1/2.</text>
</comment>
<dbReference type="GO" id="GO:0006189">
    <property type="term" value="P:'de novo' IMP biosynthetic process"/>
    <property type="evidence" value="ECO:0007669"/>
    <property type="project" value="UniProtKB-UniRule"/>
</dbReference>
<evidence type="ECO:0000256" key="1">
    <source>
        <dbReference type="ARBA" id="ARBA00004672"/>
    </source>
</evidence>
<dbReference type="UniPathway" id="UPA00074">
    <property type="reaction ID" value="UER00131"/>
</dbReference>
<dbReference type="AlphaFoldDB" id="A0A1D2K8F7"/>
<evidence type="ECO:0000313" key="13">
    <source>
        <dbReference type="EMBL" id="ATF26517.1"/>
    </source>
</evidence>
<dbReference type="FunFam" id="3.30.470.20:FF:000006">
    <property type="entry name" value="Phosphoribosylaminoimidazole-succinocarboxamide synthase"/>
    <property type="match status" value="1"/>
</dbReference>
<reference evidence="13 14" key="1">
    <citation type="submission" date="2017-09" db="EMBL/GenBank/DDBJ databases">
        <title>Complete Genome Sequences of Two Strains of the Meat Spoilage Bacterium Brochothrix thermosphacta Isolated from Ground Chicken.</title>
        <authorList>
            <person name="Paoli G.C."/>
            <person name="Wijey C."/>
            <person name="Chen C.-Y."/>
            <person name="Nguyen L."/>
            <person name="Yan X."/>
            <person name="Irwin P.L."/>
        </authorList>
    </citation>
    <scope>NUCLEOTIDE SEQUENCE [LARGE SCALE GENOMIC DNA]</scope>
    <source>
        <strain evidence="13 14">BI</strain>
    </source>
</reference>
<protein>
    <recommendedName>
        <fullName evidence="4 11">Phosphoribosylaminoimidazole-succinocarboxamide synthase</fullName>
        <ecNumber evidence="3 11">6.3.2.6</ecNumber>
    </recommendedName>
    <alternativeName>
        <fullName evidence="9 11">SAICAR synthetase</fullName>
    </alternativeName>
</protein>
<dbReference type="EMBL" id="CP023483">
    <property type="protein sequence ID" value="ATF26517.1"/>
    <property type="molecule type" value="Genomic_DNA"/>
</dbReference>
<evidence type="ECO:0000256" key="4">
    <source>
        <dbReference type="ARBA" id="ARBA00016460"/>
    </source>
</evidence>
<dbReference type="InterPro" id="IPR018236">
    <property type="entry name" value="SAICAR_synthetase_CS"/>
</dbReference>
<gene>
    <name evidence="11" type="primary">purC</name>
    <name evidence="13" type="ORF">CNY62_09020</name>
</gene>
<name>A0A1D2K8F7_BROTH</name>
<proteinExistence type="inferred from homology"/>
<dbReference type="Pfam" id="PF01259">
    <property type="entry name" value="SAICAR_synt"/>
    <property type="match status" value="1"/>
</dbReference>
<dbReference type="InterPro" id="IPR001636">
    <property type="entry name" value="SAICAR_synth"/>
</dbReference>
<dbReference type="STRING" id="2756.BFR44_08280"/>
<keyword evidence="5 11" id="KW-0436">Ligase</keyword>
<sequence length="240" mass="27222">MQKGHLLYEGKAKSLFATESPDILWMTYKDDTTALNGARKTAFTDKGKLNNQISTLLFHFLEKNGVQTHLLETLSDTEQLVKKVTVIPIEIIVRNVIAGSFAKKLGVAEGEELAEPIVEFYYKEDALDDPFINDDHVRYLKLATTAEIAELKELALIINTLLQQRFLAADILLVDFKIECGRLNNQTIVLADEISPDSCRLWDVNTKQKLDKDVFRHDLGDLVSVYQEVLQRLLNKTTEV</sequence>
<dbReference type="CDD" id="cd01415">
    <property type="entry name" value="SAICAR_synt_PurC"/>
    <property type="match status" value="1"/>
</dbReference>
<dbReference type="RefSeq" id="WP_069125099.1">
    <property type="nucleotide sequence ID" value="NZ_CBCPHX010000002.1"/>
</dbReference>
<dbReference type="Proteomes" id="UP000243591">
    <property type="component" value="Chromosome"/>
</dbReference>
<dbReference type="EC" id="6.3.2.6" evidence="3 11"/>
<keyword evidence="14" id="KW-1185">Reference proteome</keyword>
<dbReference type="PROSITE" id="PS01057">
    <property type="entry name" value="SAICAR_SYNTHETASE_1"/>
    <property type="match status" value="1"/>
</dbReference>
<dbReference type="GO" id="GO:0005524">
    <property type="term" value="F:ATP binding"/>
    <property type="evidence" value="ECO:0007669"/>
    <property type="project" value="UniProtKB-KW"/>
</dbReference>
<dbReference type="PANTHER" id="PTHR43599">
    <property type="entry name" value="MULTIFUNCTIONAL PROTEIN ADE2"/>
    <property type="match status" value="1"/>
</dbReference>
<keyword evidence="7 11" id="KW-0658">Purine biosynthesis</keyword>
<comment type="similarity">
    <text evidence="2 11">Belongs to the SAICAR synthetase family.</text>
</comment>
<evidence type="ECO:0000256" key="11">
    <source>
        <dbReference type="HAMAP-Rule" id="MF_00137"/>
    </source>
</evidence>
<dbReference type="SUPFAM" id="SSF56104">
    <property type="entry name" value="SAICAR synthase-like"/>
    <property type="match status" value="1"/>
</dbReference>
<dbReference type="KEGG" id="bths:CNY62_09020"/>
<feature type="domain" description="SAICAR synthetase/ADE2 N-terminal" evidence="12">
    <location>
        <begin position="6"/>
        <end position="232"/>
    </location>
</feature>
<organism evidence="13 14">
    <name type="scientific">Brochothrix thermosphacta</name>
    <name type="common">Microbacterium thermosphactum</name>
    <dbReference type="NCBI Taxonomy" id="2756"/>
    <lineage>
        <taxon>Bacteria</taxon>
        <taxon>Bacillati</taxon>
        <taxon>Bacillota</taxon>
        <taxon>Bacilli</taxon>
        <taxon>Bacillales</taxon>
        <taxon>Listeriaceae</taxon>
        <taxon>Brochothrix</taxon>
    </lineage>
</organism>
<dbReference type="HAMAP" id="MF_00137">
    <property type="entry name" value="SAICAR_synth"/>
    <property type="match status" value="1"/>
</dbReference>
<dbReference type="Gene3D" id="3.30.200.20">
    <property type="entry name" value="Phosphorylase Kinase, domain 1"/>
    <property type="match status" value="1"/>
</dbReference>
<evidence type="ECO:0000256" key="2">
    <source>
        <dbReference type="ARBA" id="ARBA00010190"/>
    </source>
</evidence>
<dbReference type="NCBIfam" id="TIGR00081">
    <property type="entry name" value="purC"/>
    <property type="match status" value="1"/>
</dbReference>
<dbReference type="Gene3D" id="3.30.470.20">
    <property type="entry name" value="ATP-grasp fold, B domain"/>
    <property type="match status" value="1"/>
</dbReference>
<dbReference type="GO" id="GO:0004639">
    <property type="term" value="F:phosphoribosylaminoimidazolesuccinocarboxamide synthase activity"/>
    <property type="evidence" value="ECO:0007669"/>
    <property type="project" value="UniProtKB-UniRule"/>
</dbReference>
<evidence type="ECO:0000256" key="5">
    <source>
        <dbReference type="ARBA" id="ARBA00022598"/>
    </source>
</evidence>
<comment type="catalytic activity">
    <reaction evidence="10 11">
        <text>5-amino-1-(5-phospho-D-ribosyl)imidazole-4-carboxylate + L-aspartate + ATP = (2S)-2-[5-amino-1-(5-phospho-beta-D-ribosyl)imidazole-4-carboxamido]succinate + ADP + phosphate + 2 H(+)</text>
        <dbReference type="Rhea" id="RHEA:22628"/>
        <dbReference type="ChEBI" id="CHEBI:15378"/>
        <dbReference type="ChEBI" id="CHEBI:29991"/>
        <dbReference type="ChEBI" id="CHEBI:30616"/>
        <dbReference type="ChEBI" id="CHEBI:43474"/>
        <dbReference type="ChEBI" id="CHEBI:58443"/>
        <dbReference type="ChEBI" id="CHEBI:77657"/>
        <dbReference type="ChEBI" id="CHEBI:456216"/>
        <dbReference type="EC" id="6.3.2.6"/>
    </reaction>
</comment>
<evidence type="ECO:0000313" key="14">
    <source>
        <dbReference type="Proteomes" id="UP000243591"/>
    </source>
</evidence>
<evidence type="ECO:0000256" key="7">
    <source>
        <dbReference type="ARBA" id="ARBA00022755"/>
    </source>
</evidence>
<evidence type="ECO:0000256" key="3">
    <source>
        <dbReference type="ARBA" id="ARBA00012217"/>
    </source>
</evidence>
<dbReference type="OrthoDB" id="9801549at2"/>
<evidence type="ECO:0000256" key="10">
    <source>
        <dbReference type="ARBA" id="ARBA00048475"/>
    </source>
</evidence>
<evidence type="ECO:0000256" key="8">
    <source>
        <dbReference type="ARBA" id="ARBA00022840"/>
    </source>
</evidence>
<keyword evidence="8 11" id="KW-0067">ATP-binding</keyword>
<dbReference type="InterPro" id="IPR050089">
    <property type="entry name" value="SAICAR_synthetase"/>
</dbReference>
<evidence type="ECO:0000256" key="9">
    <source>
        <dbReference type="ARBA" id="ARBA00030409"/>
    </source>
</evidence>
<accession>A0A1D2K8F7</accession>
<evidence type="ECO:0000259" key="12">
    <source>
        <dbReference type="Pfam" id="PF01259"/>
    </source>
</evidence>
<dbReference type="InterPro" id="IPR033934">
    <property type="entry name" value="SAICAR_synt_PurC"/>
</dbReference>
<dbReference type="PANTHER" id="PTHR43599:SF3">
    <property type="entry name" value="SI:DKEY-6E2.2"/>
    <property type="match status" value="1"/>
</dbReference>
<dbReference type="GO" id="GO:0009236">
    <property type="term" value="P:cobalamin biosynthetic process"/>
    <property type="evidence" value="ECO:0007669"/>
    <property type="project" value="InterPro"/>
</dbReference>
<evidence type="ECO:0000256" key="6">
    <source>
        <dbReference type="ARBA" id="ARBA00022741"/>
    </source>
</evidence>